<dbReference type="GO" id="GO:0016787">
    <property type="term" value="F:hydrolase activity"/>
    <property type="evidence" value="ECO:0007669"/>
    <property type="project" value="InterPro"/>
</dbReference>
<dbReference type="Pfam" id="PF00892">
    <property type="entry name" value="EamA"/>
    <property type="match status" value="1"/>
</dbReference>
<feature type="region of interest" description="Disordered" evidence="8">
    <location>
        <begin position="61"/>
        <end position="98"/>
    </location>
</feature>
<dbReference type="AlphaFoldDB" id="A0AAV0YFS9"/>
<evidence type="ECO:0000256" key="4">
    <source>
        <dbReference type="ARBA" id="ARBA00022692"/>
    </source>
</evidence>
<evidence type="ECO:0000313" key="12">
    <source>
        <dbReference type="Proteomes" id="UP001157006"/>
    </source>
</evidence>
<comment type="similarity">
    <text evidence="2 7">Belongs to the drug/metabolite transporter (DMT) superfamily. Plant drug/metabolite exporter (P-DME) (TC 2.A.7.4) family.</text>
</comment>
<evidence type="ECO:0000256" key="6">
    <source>
        <dbReference type="ARBA" id="ARBA00023136"/>
    </source>
</evidence>
<keyword evidence="6 7" id="KW-0472">Membrane</keyword>
<keyword evidence="12" id="KW-1185">Reference proteome</keyword>
<evidence type="ECO:0000313" key="11">
    <source>
        <dbReference type="EMBL" id="CAI8584786.1"/>
    </source>
</evidence>
<comment type="caution">
    <text evidence="11">The sequence shown here is derived from an EMBL/GenBank/DDBJ whole genome shotgun (WGS) entry which is preliminary data.</text>
</comment>
<feature type="transmembrane region" description="Helical" evidence="7">
    <location>
        <begin position="306"/>
        <end position="324"/>
    </location>
</feature>
<dbReference type="InterPro" id="IPR029058">
    <property type="entry name" value="AB_hydrolase_fold"/>
</dbReference>
<keyword evidence="5 7" id="KW-1133">Transmembrane helix</keyword>
<dbReference type="EMBL" id="CATIWC010002369">
    <property type="protein sequence ID" value="CAI8584786.1"/>
    <property type="molecule type" value="Genomic_DNA"/>
</dbReference>
<evidence type="ECO:0000256" key="5">
    <source>
        <dbReference type="ARBA" id="ARBA00022989"/>
    </source>
</evidence>
<name>A0AAV0YFS9_VICFA</name>
<gene>
    <name evidence="11" type="ORF">VFH_U092560</name>
</gene>
<evidence type="ECO:0000256" key="8">
    <source>
        <dbReference type="SAM" id="MobiDB-lite"/>
    </source>
</evidence>
<reference evidence="11 12" key="1">
    <citation type="submission" date="2023-01" db="EMBL/GenBank/DDBJ databases">
        <authorList>
            <person name="Kreplak J."/>
        </authorList>
    </citation>
    <scope>NUCLEOTIDE SEQUENCE [LARGE SCALE GENOMIC DNA]</scope>
</reference>
<comment type="subcellular location">
    <subcellularLocation>
        <location evidence="1 7">Membrane</location>
        <topology evidence="1 7">Multi-pass membrane protein</topology>
    </subcellularLocation>
</comment>
<evidence type="ECO:0000256" key="7">
    <source>
        <dbReference type="RuleBase" id="RU363077"/>
    </source>
</evidence>
<dbReference type="InterPro" id="IPR037185">
    <property type="entry name" value="EmrE-like"/>
</dbReference>
<dbReference type="InterPro" id="IPR030184">
    <property type="entry name" value="WAT1-related"/>
</dbReference>
<evidence type="ECO:0000259" key="10">
    <source>
        <dbReference type="Pfam" id="PF07859"/>
    </source>
</evidence>
<dbReference type="GO" id="GO:0016020">
    <property type="term" value="C:membrane"/>
    <property type="evidence" value="ECO:0007669"/>
    <property type="project" value="UniProtKB-SubCell"/>
</dbReference>
<protein>
    <recommendedName>
        <fullName evidence="7">WAT1-related protein</fullName>
    </recommendedName>
</protein>
<dbReference type="PANTHER" id="PTHR31218">
    <property type="entry name" value="WAT1-RELATED PROTEIN"/>
    <property type="match status" value="1"/>
</dbReference>
<comment type="caution">
    <text evidence="7">Lacks conserved residue(s) required for the propagation of feature annotation.</text>
</comment>
<dbReference type="InterPro" id="IPR000620">
    <property type="entry name" value="EamA_dom"/>
</dbReference>
<dbReference type="InterPro" id="IPR013094">
    <property type="entry name" value="AB_hydrolase_3"/>
</dbReference>
<feature type="transmembrane region" description="Helical" evidence="7">
    <location>
        <begin position="238"/>
        <end position="260"/>
    </location>
</feature>
<accession>A0AAV0YFS9</accession>
<organism evidence="11 12">
    <name type="scientific">Vicia faba</name>
    <name type="common">Broad bean</name>
    <name type="synonym">Faba vulgaris</name>
    <dbReference type="NCBI Taxonomy" id="3906"/>
    <lineage>
        <taxon>Eukaryota</taxon>
        <taxon>Viridiplantae</taxon>
        <taxon>Streptophyta</taxon>
        <taxon>Embryophyta</taxon>
        <taxon>Tracheophyta</taxon>
        <taxon>Spermatophyta</taxon>
        <taxon>Magnoliopsida</taxon>
        <taxon>eudicotyledons</taxon>
        <taxon>Gunneridae</taxon>
        <taxon>Pentapetalae</taxon>
        <taxon>rosids</taxon>
        <taxon>fabids</taxon>
        <taxon>Fabales</taxon>
        <taxon>Fabaceae</taxon>
        <taxon>Papilionoideae</taxon>
        <taxon>50 kb inversion clade</taxon>
        <taxon>NPAAA clade</taxon>
        <taxon>Hologalegina</taxon>
        <taxon>IRL clade</taxon>
        <taxon>Fabeae</taxon>
        <taxon>Vicia</taxon>
    </lineage>
</organism>
<feature type="transmembrane region" description="Helical" evidence="7">
    <location>
        <begin position="211"/>
        <end position="232"/>
    </location>
</feature>
<evidence type="ECO:0000256" key="1">
    <source>
        <dbReference type="ARBA" id="ARBA00004141"/>
    </source>
</evidence>
<keyword evidence="4 7" id="KW-0812">Transmembrane</keyword>
<dbReference type="SUPFAM" id="SSF103481">
    <property type="entry name" value="Multidrug resistance efflux transporter EmrE"/>
    <property type="match status" value="1"/>
</dbReference>
<dbReference type="Proteomes" id="UP001157006">
    <property type="component" value="Unassembled WGS sequence"/>
</dbReference>
<feature type="domain" description="Alpha/beta hydrolase fold-3" evidence="10">
    <location>
        <begin position="127"/>
        <end position="172"/>
    </location>
</feature>
<dbReference type="Pfam" id="PF07859">
    <property type="entry name" value="Abhydrolase_3"/>
    <property type="match status" value="1"/>
</dbReference>
<feature type="domain" description="EamA" evidence="9">
    <location>
        <begin position="211"/>
        <end position="323"/>
    </location>
</feature>
<proteinExistence type="inferred from homology"/>
<dbReference type="GO" id="GO:0022857">
    <property type="term" value="F:transmembrane transporter activity"/>
    <property type="evidence" value="ECO:0007669"/>
    <property type="project" value="InterPro"/>
</dbReference>
<comment type="similarity">
    <text evidence="3">Belongs to the 'GDXG' lipolytic enzyme family.</text>
</comment>
<evidence type="ECO:0000256" key="3">
    <source>
        <dbReference type="ARBA" id="ARBA00010515"/>
    </source>
</evidence>
<evidence type="ECO:0000259" key="9">
    <source>
        <dbReference type="Pfam" id="PF00892"/>
    </source>
</evidence>
<dbReference type="SUPFAM" id="SSF53474">
    <property type="entry name" value="alpha/beta-Hydrolases"/>
    <property type="match status" value="1"/>
</dbReference>
<evidence type="ECO:0000256" key="2">
    <source>
        <dbReference type="ARBA" id="ARBA00007635"/>
    </source>
</evidence>
<dbReference type="Gene3D" id="3.40.50.1820">
    <property type="entry name" value="alpha/beta hydrolase"/>
    <property type="match status" value="1"/>
</dbReference>
<feature type="transmembrane region" description="Helical" evidence="7">
    <location>
        <begin position="267"/>
        <end position="286"/>
    </location>
</feature>
<sequence>MPSVAVKLYSVFFKFLLKHRLQNRIQAQPDNNSNSFASPPRISTSILSLLSIRIFLPHSALSPPEPHSKPKQHTPEPGSVRRSSYGPPFREEQLRGRNSNAVEGLNLMGAGVETGAGLYRGYSPALDNRLAPESRYLAAFEDGLKVLNWLAKQANLAECSKSMGVGGGSHGGGGGGEFNKDNHRNIVDSFGALVVEPWLASHGDPTRCKPYIAMICLQFGFAGMNIITKVSLNRGMSHYVLVVYRHAFATAAIAPFAIVLERKIRPRITFLMFMQMFVLGLLGPVIDQNLYYAGLKFTSPTYSCAISNILPVMTFVMAVIFSKYEKESPM</sequence>